<feature type="transmembrane region" description="Helical" evidence="8">
    <location>
        <begin position="137"/>
        <end position="156"/>
    </location>
</feature>
<evidence type="ECO:0000256" key="4">
    <source>
        <dbReference type="ARBA" id="ARBA00023040"/>
    </source>
</evidence>
<dbReference type="PANTHER" id="PTHR24238:SF47">
    <property type="entry name" value="ECDYSTEROIDS_DOPAMINE RECEPTOR-RELATED"/>
    <property type="match status" value="1"/>
</dbReference>
<dbReference type="PRINTS" id="PR00237">
    <property type="entry name" value="GPCRRHODOPSN"/>
</dbReference>
<evidence type="ECO:0000313" key="11">
    <source>
        <dbReference type="Proteomes" id="UP000683360"/>
    </source>
</evidence>
<dbReference type="InterPro" id="IPR000276">
    <property type="entry name" value="GPCR_Rhodpsn"/>
</dbReference>
<accession>A0A8S3Q338</accession>
<evidence type="ECO:0000256" key="3">
    <source>
        <dbReference type="ARBA" id="ARBA00022989"/>
    </source>
</evidence>
<evidence type="ECO:0000256" key="5">
    <source>
        <dbReference type="ARBA" id="ARBA00023136"/>
    </source>
</evidence>
<feature type="transmembrane region" description="Helical" evidence="8">
    <location>
        <begin position="186"/>
        <end position="209"/>
    </location>
</feature>
<proteinExistence type="predicted"/>
<keyword evidence="5 8" id="KW-0472">Membrane</keyword>
<comment type="caution">
    <text evidence="10">The sequence shown here is derived from an EMBL/GenBank/DDBJ whole genome shotgun (WGS) entry which is preliminary data.</text>
</comment>
<evidence type="ECO:0000259" key="9">
    <source>
        <dbReference type="PROSITE" id="PS50262"/>
    </source>
</evidence>
<dbReference type="PANTHER" id="PTHR24238">
    <property type="entry name" value="G-PROTEIN COUPLED RECEPTOR"/>
    <property type="match status" value="1"/>
</dbReference>
<keyword evidence="2 8" id="KW-0812">Transmembrane</keyword>
<evidence type="ECO:0000256" key="6">
    <source>
        <dbReference type="ARBA" id="ARBA00023170"/>
    </source>
</evidence>
<feature type="transmembrane region" description="Helical" evidence="8">
    <location>
        <begin position="21"/>
        <end position="46"/>
    </location>
</feature>
<sequence>MSQLSDELTIEKWNEEHIWKLLAPIVFLVIMLLVGIPGNLTVLIIYKQKYDKSVYKSIIWNLALVDLMFCMIGIPFNILRVVRYYNFNELWICVNFIVLLMFLILYSTHLLMLLSIYRFRQICLSSKHYMKYENVKYWIIVCVCLSIVLSVPQFAIPKLEDTDLGNNITGHTCAISLSHPSIYSTIYTYGCLILYSTYTIILAVIYSMIGRKVYVQRKAALPYTKTEDRSMKIVSLKTTKVAFTISLVFAISYIPVFILQIIDKMINEQDLNSVEFSTIRITERLYIVNHVANPFIYAVFDSRFRQHFKKLQFYRRCVGQKEEDAELNNK</sequence>
<organism evidence="10 11">
    <name type="scientific">Mytilus edulis</name>
    <name type="common">Blue mussel</name>
    <dbReference type="NCBI Taxonomy" id="6550"/>
    <lineage>
        <taxon>Eukaryota</taxon>
        <taxon>Metazoa</taxon>
        <taxon>Spiralia</taxon>
        <taxon>Lophotrochozoa</taxon>
        <taxon>Mollusca</taxon>
        <taxon>Bivalvia</taxon>
        <taxon>Autobranchia</taxon>
        <taxon>Pteriomorphia</taxon>
        <taxon>Mytilida</taxon>
        <taxon>Mytiloidea</taxon>
        <taxon>Mytilidae</taxon>
        <taxon>Mytilinae</taxon>
        <taxon>Mytilus</taxon>
    </lineage>
</organism>
<dbReference type="EMBL" id="CAJPWZ010000326">
    <property type="protein sequence ID" value="CAG2190361.1"/>
    <property type="molecule type" value="Genomic_DNA"/>
</dbReference>
<dbReference type="GO" id="GO:0016020">
    <property type="term" value="C:membrane"/>
    <property type="evidence" value="ECO:0007669"/>
    <property type="project" value="UniProtKB-SubCell"/>
</dbReference>
<name>A0A8S3Q338_MYTED</name>
<keyword evidence="4" id="KW-0297">G-protein coupled receptor</keyword>
<keyword evidence="6" id="KW-0675">Receptor</keyword>
<feature type="transmembrane region" description="Helical" evidence="8">
    <location>
        <begin position="241"/>
        <end position="262"/>
    </location>
</feature>
<dbReference type="CDD" id="cd00637">
    <property type="entry name" value="7tm_classA_rhodopsin-like"/>
    <property type="match status" value="1"/>
</dbReference>
<dbReference type="PROSITE" id="PS50262">
    <property type="entry name" value="G_PROTEIN_RECEP_F1_2"/>
    <property type="match status" value="1"/>
</dbReference>
<evidence type="ECO:0000256" key="2">
    <source>
        <dbReference type="ARBA" id="ARBA00022692"/>
    </source>
</evidence>
<feature type="domain" description="G-protein coupled receptors family 1 profile" evidence="9">
    <location>
        <begin position="38"/>
        <end position="297"/>
    </location>
</feature>
<dbReference type="InterPro" id="IPR017452">
    <property type="entry name" value="GPCR_Rhodpsn_7TM"/>
</dbReference>
<evidence type="ECO:0000256" key="7">
    <source>
        <dbReference type="ARBA" id="ARBA00023224"/>
    </source>
</evidence>
<dbReference type="Gene3D" id="1.20.1070.10">
    <property type="entry name" value="Rhodopsin 7-helix transmembrane proteins"/>
    <property type="match status" value="1"/>
</dbReference>
<protein>
    <recommendedName>
        <fullName evidence="9">G-protein coupled receptors family 1 profile domain-containing protein</fullName>
    </recommendedName>
</protein>
<reference evidence="10" key="1">
    <citation type="submission" date="2021-03" db="EMBL/GenBank/DDBJ databases">
        <authorList>
            <person name="Bekaert M."/>
        </authorList>
    </citation>
    <scope>NUCLEOTIDE SEQUENCE</scope>
</reference>
<feature type="transmembrane region" description="Helical" evidence="8">
    <location>
        <begin position="90"/>
        <end position="116"/>
    </location>
</feature>
<evidence type="ECO:0000256" key="8">
    <source>
        <dbReference type="SAM" id="Phobius"/>
    </source>
</evidence>
<evidence type="ECO:0000313" key="10">
    <source>
        <dbReference type="EMBL" id="CAG2190361.1"/>
    </source>
</evidence>
<keyword evidence="11" id="KW-1185">Reference proteome</keyword>
<keyword evidence="3 8" id="KW-1133">Transmembrane helix</keyword>
<dbReference type="AlphaFoldDB" id="A0A8S3Q338"/>
<evidence type="ECO:0000256" key="1">
    <source>
        <dbReference type="ARBA" id="ARBA00004141"/>
    </source>
</evidence>
<feature type="transmembrane region" description="Helical" evidence="8">
    <location>
        <begin position="58"/>
        <end position="78"/>
    </location>
</feature>
<dbReference type="Pfam" id="PF00001">
    <property type="entry name" value="7tm_1"/>
    <property type="match status" value="1"/>
</dbReference>
<dbReference type="OrthoDB" id="6053754at2759"/>
<keyword evidence="7" id="KW-0807">Transducer</keyword>
<dbReference type="GO" id="GO:0004930">
    <property type="term" value="F:G protein-coupled receptor activity"/>
    <property type="evidence" value="ECO:0007669"/>
    <property type="project" value="UniProtKB-KW"/>
</dbReference>
<comment type="subcellular location">
    <subcellularLocation>
        <location evidence="1">Membrane</location>
        <topology evidence="1">Multi-pass membrane protein</topology>
    </subcellularLocation>
</comment>
<dbReference type="SUPFAM" id="SSF81321">
    <property type="entry name" value="Family A G protein-coupled receptor-like"/>
    <property type="match status" value="1"/>
</dbReference>
<dbReference type="Proteomes" id="UP000683360">
    <property type="component" value="Unassembled WGS sequence"/>
</dbReference>
<gene>
    <name evidence="10" type="ORF">MEDL_5654</name>
</gene>